<dbReference type="EMBL" id="CP003989">
    <property type="protein sequence ID" value="AGA33218.1"/>
    <property type="molecule type" value="Genomic_DNA"/>
</dbReference>
<dbReference type="PATRIC" id="fig|1255043.3.peg.1571"/>
<dbReference type="HOGENOM" id="CLU_3349843_0_0_6"/>
<gene>
    <name evidence="1" type="ordered locus">TVNIR_1551</name>
</gene>
<reference evidence="1" key="1">
    <citation type="submission" date="2015-12" db="EMBL/GenBank/DDBJ databases">
        <authorList>
            <person name="Tikhonova T.V."/>
            <person name="Pavlov A.R."/>
            <person name="Beletsky A.V."/>
            <person name="Mardanov A.V."/>
            <person name="Sorokin D.Y."/>
            <person name="Ravin N.V."/>
            <person name="Popov V.O."/>
        </authorList>
    </citation>
    <scope>NUCLEOTIDE SEQUENCE</scope>
    <source>
        <strain evidence="1">DSM 14787</strain>
    </source>
</reference>
<proteinExistence type="predicted"/>
<keyword evidence="2" id="KW-1185">Reference proteome</keyword>
<protein>
    <submittedName>
        <fullName evidence="1">Uncharacterized protein</fullName>
    </submittedName>
</protein>
<dbReference type="AlphaFoldDB" id="L0DW11"/>
<name>L0DW11_THIND</name>
<dbReference type="KEGG" id="tni:TVNIR_1551"/>
<evidence type="ECO:0000313" key="1">
    <source>
        <dbReference type="EMBL" id="AGA33218.1"/>
    </source>
</evidence>
<evidence type="ECO:0000313" key="2">
    <source>
        <dbReference type="Proteomes" id="UP000010809"/>
    </source>
</evidence>
<accession>L0DW11</accession>
<organism evidence="1 2">
    <name type="scientific">Thioalkalivibrio nitratireducens (strain DSM 14787 / UNIQEM 213 / ALEN2)</name>
    <dbReference type="NCBI Taxonomy" id="1255043"/>
    <lineage>
        <taxon>Bacteria</taxon>
        <taxon>Pseudomonadati</taxon>
        <taxon>Pseudomonadota</taxon>
        <taxon>Gammaproteobacteria</taxon>
        <taxon>Chromatiales</taxon>
        <taxon>Ectothiorhodospiraceae</taxon>
        <taxon>Thioalkalivibrio</taxon>
    </lineage>
</organism>
<dbReference type="Proteomes" id="UP000010809">
    <property type="component" value="Chromosome"/>
</dbReference>
<sequence>MVGPGFRTELMADLRKKLHVVRDVDGHQHMKLLGLRE</sequence>